<dbReference type="Proteomes" id="UP000094379">
    <property type="component" value="Unassembled WGS sequence"/>
</dbReference>
<dbReference type="STRING" id="291169.A9E74_00332"/>
<dbReference type="Gene3D" id="3.40.1360.10">
    <property type="match status" value="1"/>
</dbReference>
<feature type="domain" description="Toprim" evidence="15">
    <location>
        <begin position="257"/>
        <end position="339"/>
    </location>
</feature>
<comment type="cofactor">
    <cofactor evidence="12 13 14">
        <name>Zn(2+)</name>
        <dbReference type="ChEBI" id="CHEBI:29105"/>
    </cofactor>
    <text evidence="12 13 14">Binds 1 zinc ion per monomer.</text>
</comment>
<evidence type="ECO:0000256" key="12">
    <source>
        <dbReference type="HAMAP-Rule" id="MF_00974"/>
    </source>
</evidence>
<keyword evidence="2 12" id="KW-0639">Primosome</keyword>
<dbReference type="CDD" id="cd03364">
    <property type="entry name" value="TOPRIM_DnaG_primases"/>
    <property type="match status" value="1"/>
</dbReference>
<dbReference type="SMART" id="SM00493">
    <property type="entry name" value="TOPRIM"/>
    <property type="match status" value="1"/>
</dbReference>
<evidence type="ECO:0000259" key="15">
    <source>
        <dbReference type="PROSITE" id="PS50880"/>
    </source>
</evidence>
<comment type="function">
    <text evidence="12 13">RNA polymerase that catalyzes the synthesis of short RNA molecules used as primers for DNA polymerase during DNA replication.</text>
</comment>
<dbReference type="NCBIfam" id="TIGR01391">
    <property type="entry name" value="dnaG"/>
    <property type="match status" value="1"/>
</dbReference>
<dbReference type="AlphaFoldDB" id="A0A1E3GWA8"/>
<evidence type="ECO:0000256" key="6">
    <source>
        <dbReference type="ARBA" id="ARBA00022723"/>
    </source>
</evidence>
<dbReference type="GO" id="GO:0003677">
    <property type="term" value="F:DNA binding"/>
    <property type="evidence" value="ECO:0007669"/>
    <property type="project" value="UniProtKB-KW"/>
</dbReference>
<dbReference type="Gene3D" id="3.90.980.10">
    <property type="entry name" value="DNA primase, catalytic core, N-terminal domain"/>
    <property type="match status" value="1"/>
</dbReference>
<dbReference type="GO" id="GO:1990077">
    <property type="term" value="C:primosome complex"/>
    <property type="evidence" value="ECO:0007669"/>
    <property type="project" value="UniProtKB-KW"/>
</dbReference>
<proteinExistence type="inferred from homology"/>
<dbReference type="GO" id="GO:0000428">
    <property type="term" value="C:DNA-directed RNA polymerase complex"/>
    <property type="evidence" value="ECO:0007669"/>
    <property type="project" value="UniProtKB-KW"/>
</dbReference>
<dbReference type="InterPro" id="IPR013264">
    <property type="entry name" value="DNAG_N"/>
</dbReference>
<comment type="similarity">
    <text evidence="12 13">Belongs to the DnaG primase family.</text>
</comment>
<keyword evidence="8 12" id="KW-0862">Zinc</keyword>
<dbReference type="Pfam" id="PF01807">
    <property type="entry name" value="Zn_ribbon_DnaG"/>
    <property type="match status" value="1"/>
</dbReference>
<dbReference type="EC" id="2.7.7.101" evidence="12"/>
<comment type="catalytic activity">
    <reaction evidence="12">
        <text>ssDNA + n NTP = ssDNA/pppN(pN)n-1 hybrid + (n-1) diphosphate.</text>
        <dbReference type="EC" id="2.7.7.101"/>
    </reaction>
</comment>
<dbReference type="InterPro" id="IPR036977">
    <property type="entry name" value="DNA_primase_Znf_CHC2"/>
</dbReference>
<dbReference type="GO" id="GO:0003899">
    <property type="term" value="F:DNA-directed RNA polymerase activity"/>
    <property type="evidence" value="ECO:0007669"/>
    <property type="project" value="UniProtKB-UniRule"/>
</dbReference>
<dbReference type="Gene3D" id="1.10.860.10">
    <property type="entry name" value="DNAb Helicase, Chain A"/>
    <property type="match status" value="1"/>
</dbReference>
<evidence type="ECO:0000256" key="7">
    <source>
        <dbReference type="ARBA" id="ARBA00022771"/>
    </source>
</evidence>
<dbReference type="RefSeq" id="WP_069294919.1">
    <property type="nucleotide sequence ID" value="NZ_MCRI01000001.1"/>
</dbReference>
<dbReference type="InterPro" id="IPR030846">
    <property type="entry name" value="DnaG_bac"/>
</dbReference>
<evidence type="ECO:0000313" key="16">
    <source>
        <dbReference type="EMBL" id="ODN68359.1"/>
    </source>
</evidence>
<keyword evidence="4 12" id="KW-0548">Nucleotidyltransferase</keyword>
<dbReference type="EMBL" id="MCRI01000001">
    <property type="protein sequence ID" value="ODN68359.1"/>
    <property type="molecule type" value="Genomic_DNA"/>
</dbReference>
<dbReference type="InterPro" id="IPR006295">
    <property type="entry name" value="DNA_primase_DnaG"/>
</dbReference>
<dbReference type="FunFam" id="3.40.1360.10:FF:000002">
    <property type="entry name" value="DNA primase"/>
    <property type="match status" value="1"/>
</dbReference>
<protein>
    <recommendedName>
        <fullName evidence="12 13">DNA primase</fullName>
        <ecNumber evidence="12">2.7.7.101</ecNumber>
    </recommendedName>
</protein>
<comment type="domain">
    <text evidence="12">Contains an N-terminal zinc-binding domain, a central core domain that contains the primase activity, and a C-terminal DnaB-binding domain.</text>
</comment>
<evidence type="ECO:0000256" key="5">
    <source>
        <dbReference type="ARBA" id="ARBA00022705"/>
    </source>
</evidence>
<dbReference type="Pfam" id="PF08278">
    <property type="entry name" value="DnaG_DnaB_bind"/>
    <property type="match status" value="1"/>
</dbReference>
<dbReference type="Gene3D" id="1.20.50.20">
    <property type="entry name" value="DnaG, RNA polymerase domain, helical bundle"/>
    <property type="match status" value="1"/>
</dbReference>
<dbReference type="InterPro" id="IPR050219">
    <property type="entry name" value="DnaG_primase"/>
</dbReference>
<dbReference type="GO" id="GO:0008270">
    <property type="term" value="F:zinc ion binding"/>
    <property type="evidence" value="ECO:0007669"/>
    <property type="project" value="UniProtKB-UniRule"/>
</dbReference>
<keyword evidence="11 12" id="KW-0804">Transcription</keyword>
<evidence type="ECO:0000256" key="1">
    <source>
        <dbReference type="ARBA" id="ARBA00022478"/>
    </source>
</evidence>
<evidence type="ECO:0000256" key="4">
    <source>
        <dbReference type="ARBA" id="ARBA00022695"/>
    </source>
</evidence>
<evidence type="ECO:0000256" key="11">
    <source>
        <dbReference type="ARBA" id="ARBA00023163"/>
    </source>
</evidence>
<dbReference type="InterPro" id="IPR019475">
    <property type="entry name" value="DNA_primase_DnaB-bd"/>
</dbReference>
<evidence type="ECO:0000313" key="17">
    <source>
        <dbReference type="Proteomes" id="UP000094379"/>
    </source>
</evidence>
<keyword evidence="17" id="KW-1185">Reference proteome</keyword>
<evidence type="ECO:0000256" key="2">
    <source>
        <dbReference type="ARBA" id="ARBA00022515"/>
    </source>
</evidence>
<dbReference type="Pfam" id="PF08275">
    <property type="entry name" value="DNAG_N"/>
    <property type="match status" value="1"/>
</dbReference>
<dbReference type="GO" id="GO:0005737">
    <property type="term" value="C:cytoplasm"/>
    <property type="evidence" value="ECO:0007669"/>
    <property type="project" value="TreeGrafter"/>
</dbReference>
<accession>A0A1E3GWA8</accession>
<organism evidence="16 17">
    <name type="scientific">Methylophaga muralis</name>
    <dbReference type="NCBI Taxonomy" id="291169"/>
    <lineage>
        <taxon>Bacteria</taxon>
        <taxon>Pseudomonadati</taxon>
        <taxon>Pseudomonadota</taxon>
        <taxon>Gammaproteobacteria</taxon>
        <taxon>Thiotrichales</taxon>
        <taxon>Piscirickettsiaceae</taxon>
        <taxon>Methylophaga</taxon>
    </lineage>
</organism>
<dbReference type="SMART" id="SM00766">
    <property type="entry name" value="DnaG_DnaB_bind"/>
    <property type="match status" value="1"/>
</dbReference>
<evidence type="ECO:0000256" key="9">
    <source>
        <dbReference type="ARBA" id="ARBA00022842"/>
    </source>
</evidence>
<name>A0A1E3GWA8_9GAMM</name>
<dbReference type="GO" id="GO:0006269">
    <property type="term" value="P:DNA replication, synthesis of primer"/>
    <property type="evidence" value="ECO:0007669"/>
    <property type="project" value="UniProtKB-UniRule"/>
</dbReference>
<dbReference type="PANTHER" id="PTHR30313">
    <property type="entry name" value="DNA PRIMASE"/>
    <property type="match status" value="1"/>
</dbReference>
<dbReference type="PATRIC" id="fig|291169.3.peg.335"/>
<keyword evidence="3 12" id="KW-0808">Transferase</keyword>
<comment type="caution">
    <text evidence="16">The sequence shown here is derived from an EMBL/GenBank/DDBJ whole genome shotgun (WGS) entry which is preliminary data.</text>
</comment>
<evidence type="ECO:0000256" key="13">
    <source>
        <dbReference type="PIRNR" id="PIRNR002811"/>
    </source>
</evidence>
<dbReference type="SMART" id="SM00400">
    <property type="entry name" value="ZnF_CHCC"/>
    <property type="match status" value="1"/>
</dbReference>
<keyword evidence="5 12" id="KW-0235">DNA replication</keyword>
<keyword evidence="9" id="KW-0460">Magnesium</keyword>
<gene>
    <name evidence="12 16" type="primary">dnaG</name>
    <name evidence="16" type="ORF">A9E74_00332</name>
</gene>
<evidence type="ECO:0000256" key="14">
    <source>
        <dbReference type="PIRSR" id="PIRSR002811-1"/>
    </source>
</evidence>
<dbReference type="SUPFAM" id="SSF56731">
    <property type="entry name" value="DNA primase core"/>
    <property type="match status" value="1"/>
</dbReference>
<evidence type="ECO:0000256" key="3">
    <source>
        <dbReference type="ARBA" id="ARBA00022679"/>
    </source>
</evidence>
<dbReference type="Pfam" id="PF10410">
    <property type="entry name" value="DnaB_bind"/>
    <property type="match status" value="1"/>
</dbReference>
<reference evidence="16 17" key="1">
    <citation type="submission" date="2016-07" db="EMBL/GenBank/DDBJ databases">
        <title>Draft Genome Sequence of Methylophaga muralis Bur 1.</title>
        <authorList>
            <person name="Vasilenko O.V."/>
            <person name="Doronina N.V."/>
            <person name="Shmareva M.N."/>
            <person name="Tarlachkov S.V."/>
            <person name="Mustakhimov I."/>
            <person name="Trotsenko Y.A."/>
        </authorList>
    </citation>
    <scope>NUCLEOTIDE SEQUENCE [LARGE SCALE GENOMIC DNA]</scope>
    <source>
        <strain evidence="16 17">Bur 1</strain>
    </source>
</reference>
<dbReference type="Gene3D" id="3.90.580.10">
    <property type="entry name" value="Zinc finger, CHC2-type domain"/>
    <property type="match status" value="1"/>
</dbReference>
<dbReference type="PROSITE" id="PS50880">
    <property type="entry name" value="TOPRIM"/>
    <property type="match status" value="1"/>
</dbReference>
<sequence length="574" mass="65043">MAGQIPPQFIDELLSRVDIVDIIDARVPLKKAGKNLHACCPFHNEKTPSFTVSPDKQFYHCFGCGAHGTAIGFLMEYDQLSFPEAIQELADTVGMQVPVTQQASLTPARQNLYDLMDKVSRYYVHQLQNHPQRQPFQDYIQQRGLSPETVAAFDIGMAPDGWDNVLRTFGNNQQTQDQLFEAGMLIKNDKGRTYDRFRDRLMFPIRDRRGRVIAFGGRVIDADGTPKYLNSPETPIFHKGQELYGLYQARKANRRLEKILIVEGYMDVIALAQFGINNAVATLGTATTSEHLRLLTRSAPEIVFCFDGDRAGKEAAWRAAENALPILGGNFELKFMFLPEGQDPDTMVREQGAEAFQQLVNQAQSYSEFFFATLLSRVDSQSMDGRARLVEIAKPYLRHIPAGLYRDMLEQQLADHAKTNIATLNKHLEKPAAPPRAKSVKQNAMANMTPVRMAVMILLQHPQLHEAVPDTDKLSLLDMPGLAILIQLLETMREHPHLKTAQLLERWRDTQQAPYMEKLAMQPLNLSPEQLEHELIGIVTRLNKQARDERLTYLMSKPLSQLTEAEKMEVKSFK</sequence>
<dbReference type="InterPro" id="IPR013173">
    <property type="entry name" value="DNA_primase_DnaG_DnaB-bd_dom"/>
</dbReference>
<dbReference type="InterPro" id="IPR006171">
    <property type="entry name" value="TOPRIM_dom"/>
</dbReference>
<dbReference type="InterPro" id="IPR016136">
    <property type="entry name" value="DNA_helicase_N/primase_C"/>
</dbReference>
<keyword evidence="6 12" id="KW-0479">Metal-binding</keyword>
<keyword evidence="1 12" id="KW-0240">DNA-directed RNA polymerase</keyword>
<feature type="zinc finger region" description="CHC2-type" evidence="12 14">
    <location>
        <begin position="40"/>
        <end position="64"/>
    </location>
</feature>
<dbReference type="SUPFAM" id="SSF117023">
    <property type="entry name" value="DNA primase DnaG, C-terminal domain"/>
    <property type="match status" value="1"/>
</dbReference>
<dbReference type="InterPro" id="IPR037068">
    <property type="entry name" value="DNA_primase_core_N_sf"/>
</dbReference>
<dbReference type="HAMAP" id="MF_00974">
    <property type="entry name" value="DNA_primase_DnaG"/>
    <property type="match status" value="1"/>
</dbReference>
<dbReference type="FunFam" id="3.90.580.10:FF:000001">
    <property type="entry name" value="DNA primase"/>
    <property type="match status" value="1"/>
</dbReference>
<dbReference type="Pfam" id="PF13155">
    <property type="entry name" value="Toprim_2"/>
    <property type="match status" value="1"/>
</dbReference>
<dbReference type="PIRSF" id="PIRSF002811">
    <property type="entry name" value="DnaG"/>
    <property type="match status" value="1"/>
</dbReference>
<dbReference type="FunFam" id="3.90.980.10:FF:000001">
    <property type="entry name" value="DNA primase"/>
    <property type="match status" value="1"/>
</dbReference>
<keyword evidence="7 12" id="KW-0863">Zinc-finger</keyword>
<keyword evidence="10 12" id="KW-0238">DNA-binding</keyword>
<evidence type="ECO:0000256" key="10">
    <source>
        <dbReference type="ARBA" id="ARBA00023125"/>
    </source>
</evidence>
<evidence type="ECO:0000256" key="8">
    <source>
        <dbReference type="ARBA" id="ARBA00022833"/>
    </source>
</evidence>
<comment type="subunit">
    <text evidence="12">Monomer. Interacts with DnaB.</text>
</comment>
<dbReference type="InterPro" id="IPR034151">
    <property type="entry name" value="TOPRIM_DnaG_bac"/>
</dbReference>
<dbReference type="SUPFAM" id="SSF57783">
    <property type="entry name" value="Zinc beta-ribbon"/>
    <property type="match status" value="1"/>
</dbReference>
<dbReference type="PANTHER" id="PTHR30313:SF2">
    <property type="entry name" value="DNA PRIMASE"/>
    <property type="match status" value="1"/>
</dbReference>
<dbReference type="InterPro" id="IPR002694">
    <property type="entry name" value="Znf_CHC2"/>
</dbReference>